<reference evidence="3" key="1">
    <citation type="journal article" date="2023" name="bioRxiv">
        <title>Scaffold-level genome assemblies of two parasitoid biocontrol wasps reveal the parthenogenesis mechanism and an associated novel virus.</title>
        <authorList>
            <person name="Inwood S."/>
            <person name="Skelly J."/>
            <person name="Guhlin J."/>
            <person name="Harrop T."/>
            <person name="Goldson S."/>
            <person name="Dearden P."/>
        </authorList>
    </citation>
    <scope>NUCLEOTIDE SEQUENCE</scope>
    <source>
        <strain evidence="3">Irish</strain>
        <tissue evidence="3">Whole body</tissue>
    </source>
</reference>
<keyword evidence="1" id="KW-0175">Coiled coil</keyword>
<accession>A0AA39FI90</accession>
<comment type="caution">
    <text evidence="3">The sequence shown here is derived from an EMBL/GenBank/DDBJ whole genome shotgun (WGS) entry which is preliminary data.</text>
</comment>
<gene>
    <name evidence="3" type="ORF">PV328_010674</name>
</gene>
<reference evidence="3" key="2">
    <citation type="submission" date="2023-03" db="EMBL/GenBank/DDBJ databases">
        <authorList>
            <person name="Inwood S.N."/>
            <person name="Skelly J.G."/>
            <person name="Guhlin J."/>
            <person name="Harrop T.W.R."/>
            <person name="Goldson S.G."/>
            <person name="Dearden P.K."/>
        </authorList>
    </citation>
    <scope>NUCLEOTIDE SEQUENCE</scope>
    <source>
        <strain evidence="3">Irish</strain>
        <tissue evidence="3">Whole body</tissue>
    </source>
</reference>
<keyword evidence="4" id="KW-1185">Reference proteome</keyword>
<sequence>MEQDTNKRKSSQEFLDEANSSKKRRISSQTTINNLSSTQKSTITENIVSLWKTGSGLTSIAAQENIDIIKLREFEAKSKEADKIIQSMKKKLYLSDEQISELNILLKKETAEKQNLLNKMSSIWELIANISQHINYITESLDRFQTQISHLSTKYDNVIVELKSKNLTLNTEIEQIMKSRQSAADEIQRKLEEKELELNDLKENYKILTNQALQETKKTQKYVSELENIKKKLLEMETIENKLKLRITELEEIISIETNKMQQINDINDAKCDEIKNSYELKILKLHKNIEDTEKKLTNIEQCRVELMEKLEEKNKLLKNQEEETDLYQKQVRELLCQLTDTGANFHRAQDESTNLEKQLLKTRSELSSFEQKFEVLTVEKCKLADEVIKLNETLKKETKERMELSANLTQSRIQLQEAINKNNEMNQRLNKNNENKKSDVNNLQMQIEILKQKLDQVVAEKNTEIKIRDELERKHEIEMKIQREKYEKCLVDLDELSNSMNNSLKRELITDSALSSVTTEKEKLTKLYLNEKEKIEEKLKKSEELLSKKIDSEKELKKKLSKFQADLKVAEKKYKDLESMKNNKINVLEKELSNLGLSTVVESTPTIQTRGNTTKMTKNIRMKQEIITAANIKSILKPQTNINPDKSSPKKISFNFGSDSSDDFVHIHQQIAKLSQDDKFDELIKSASDLAPTQMPNSQASTPETPKKKFFKSRGIS</sequence>
<evidence type="ECO:0000256" key="1">
    <source>
        <dbReference type="SAM" id="Coils"/>
    </source>
</evidence>
<feature type="compositionally biased region" description="Basic and acidic residues" evidence="2">
    <location>
        <begin position="1"/>
        <end position="11"/>
    </location>
</feature>
<organism evidence="3 4">
    <name type="scientific">Microctonus aethiopoides</name>
    <dbReference type="NCBI Taxonomy" id="144406"/>
    <lineage>
        <taxon>Eukaryota</taxon>
        <taxon>Metazoa</taxon>
        <taxon>Ecdysozoa</taxon>
        <taxon>Arthropoda</taxon>
        <taxon>Hexapoda</taxon>
        <taxon>Insecta</taxon>
        <taxon>Pterygota</taxon>
        <taxon>Neoptera</taxon>
        <taxon>Endopterygota</taxon>
        <taxon>Hymenoptera</taxon>
        <taxon>Apocrita</taxon>
        <taxon>Ichneumonoidea</taxon>
        <taxon>Braconidae</taxon>
        <taxon>Euphorinae</taxon>
        <taxon>Microctonus</taxon>
    </lineage>
</organism>
<feature type="coiled-coil region" evidence="1">
    <location>
        <begin position="173"/>
        <end position="246"/>
    </location>
</feature>
<dbReference type="AlphaFoldDB" id="A0AA39FI90"/>
<evidence type="ECO:0000256" key="2">
    <source>
        <dbReference type="SAM" id="MobiDB-lite"/>
    </source>
</evidence>
<feature type="compositionally biased region" description="Basic residues" evidence="2">
    <location>
        <begin position="709"/>
        <end position="718"/>
    </location>
</feature>
<dbReference type="Proteomes" id="UP001168990">
    <property type="component" value="Unassembled WGS sequence"/>
</dbReference>
<evidence type="ECO:0000313" key="4">
    <source>
        <dbReference type="Proteomes" id="UP001168990"/>
    </source>
</evidence>
<feature type="coiled-coil region" evidence="1">
    <location>
        <begin position="71"/>
        <end position="119"/>
    </location>
</feature>
<feature type="compositionally biased region" description="Polar residues" evidence="2">
    <location>
        <begin position="695"/>
        <end position="705"/>
    </location>
</feature>
<name>A0AA39FI90_9HYME</name>
<dbReference type="EMBL" id="JAQQBS010000004">
    <property type="protein sequence ID" value="KAK0170069.1"/>
    <property type="molecule type" value="Genomic_DNA"/>
</dbReference>
<feature type="region of interest" description="Disordered" evidence="2">
    <location>
        <begin position="686"/>
        <end position="718"/>
    </location>
</feature>
<protein>
    <submittedName>
        <fullName evidence="3">Uncharacterized protein</fullName>
    </submittedName>
</protein>
<evidence type="ECO:0000313" key="3">
    <source>
        <dbReference type="EMBL" id="KAK0170069.1"/>
    </source>
</evidence>
<feature type="coiled-coil region" evidence="1">
    <location>
        <begin position="276"/>
        <end position="461"/>
    </location>
</feature>
<proteinExistence type="predicted"/>
<feature type="region of interest" description="Disordered" evidence="2">
    <location>
        <begin position="1"/>
        <end position="33"/>
    </location>
</feature>
<feature type="coiled-coil region" evidence="1">
    <location>
        <begin position="522"/>
        <end position="588"/>
    </location>
</feature>